<keyword evidence="2" id="KW-0472">Membrane</keyword>
<organism evidence="3 4">
    <name type="scientific">Echria macrotheca</name>
    <dbReference type="NCBI Taxonomy" id="438768"/>
    <lineage>
        <taxon>Eukaryota</taxon>
        <taxon>Fungi</taxon>
        <taxon>Dikarya</taxon>
        <taxon>Ascomycota</taxon>
        <taxon>Pezizomycotina</taxon>
        <taxon>Sordariomycetes</taxon>
        <taxon>Sordariomycetidae</taxon>
        <taxon>Sordariales</taxon>
        <taxon>Schizotheciaceae</taxon>
        <taxon>Echria</taxon>
    </lineage>
</organism>
<evidence type="ECO:0000256" key="1">
    <source>
        <dbReference type="SAM" id="MobiDB-lite"/>
    </source>
</evidence>
<feature type="compositionally biased region" description="Polar residues" evidence="1">
    <location>
        <begin position="458"/>
        <end position="470"/>
    </location>
</feature>
<keyword evidence="2" id="KW-0812">Transmembrane</keyword>
<dbReference type="AlphaFoldDB" id="A0AAJ0BIJ3"/>
<proteinExistence type="predicted"/>
<feature type="transmembrane region" description="Helical" evidence="2">
    <location>
        <begin position="371"/>
        <end position="392"/>
    </location>
</feature>
<feature type="compositionally biased region" description="Polar residues" evidence="1">
    <location>
        <begin position="478"/>
        <end position="493"/>
    </location>
</feature>
<dbReference type="SUPFAM" id="SSF48452">
    <property type="entry name" value="TPR-like"/>
    <property type="match status" value="1"/>
</dbReference>
<sequence>MVTRVTRPGDADWRSRRFERNRPLRTTSQEQLVKEVKGIYAGLVMVENKCIEVDSAQQTQQDTQDPKLSNEQWQALIALHRTLLHEHHDFFLGSQHPSTSPTLRRLASKYAMPARMWRHGIHSFLEYRMAIEDDDIRDRKVWTAVCRGWYGKASDMAPTIGRLYHHLLYHHLAILALPDPLQQLYCYPNRVEPCLAYSELLLTTPILPEEDYAMGSFAWTERYLAESSVFDANCDETVFSLVVPVRIGAPMHCFSKRVVHRSGFGSLARILRSSAFHKLIRAWIPFALLSLAHARLDPWRTHKVIGMGVSAVSTLGTSLASMQVDHVAGEEGKMAKMTLRIICSVSLMILAGGYITCFLHNGRKARPFLKGFFSVALACVIFVGLFLGSSTAAPTDEFAILDRINVTGLMSVLAGIFNAESRLFESFCGEQGSANDGDHDDDGDDNDVAFQESRIGLTRSTSSFGRTQSGIHRESYASPYQNQPGSSFSAGGL</sequence>
<dbReference type="InterPro" id="IPR011990">
    <property type="entry name" value="TPR-like_helical_dom_sf"/>
</dbReference>
<evidence type="ECO:0000256" key="2">
    <source>
        <dbReference type="SAM" id="Phobius"/>
    </source>
</evidence>
<evidence type="ECO:0000313" key="4">
    <source>
        <dbReference type="Proteomes" id="UP001239445"/>
    </source>
</evidence>
<feature type="region of interest" description="Disordered" evidence="1">
    <location>
        <begin position="455"/>
        <end position="493"/>
    </location>
</feature>
<dbReference type="Proteomes" id="UP001239445">
    <property type="component" value="Unassembled WGS sequence"/>
</dbReference>
<evidence type="ECO:0000313" key="3">
    <source>
        <dbReference type="EMBL" id="KAK1756486.1"/>
    </source>
</evidence>
<gene>
    <name evidence="3" type="ORF">QBC47DRAFT_360172</name>
</gene>
<reference evidence="3" key="1">
    <citation type="submission" date="2023-06" db="EMBL/GenBank/DDBJ databases">
        <title>Genome-scale phylogeny and comparative genomics of the fungal order Sordariales.</title>
        <authorList>
            <consortium name="Lawrence Berkeley National Laboratory"/>
            <person name="Hensen N."/>
            <person name="Bonometti L."/>
            <person name="Westerberg I."/>
            <person name="Brannstrom I.O."/>
            <person name="Guillou S."/>
            <person name="Cros-Aarteil S."/>
            <person name="Calhoun S."/>
            <person name="Haridas S."/>
            <person name="Kuo A."/>
            <person name="Mondo S."/>
            <person name="Pangilinan J."/>
            <person name="Riley R."/>
            <person name="Labutti K."/>
            <person name="Andreopoulos B."/>
            <person name="Lipzen A."/>
            <person name="Chen C."/>
            <person name="Yanf M."/>
            <person name="Daum C."/>
            <person name="Ng V."/>
            <person name="Clum A."/>
            <person name="Steindorff A."/>
            <person name="Ohm R."/>
            <person name="Martin F."/>
            <person name="Silar P."/>
            <person name="Natvig D."/>
            <person name="Lalanne C."/>
            <person name="Gautier V."/>
            <person name="Ament-Velasquez S.L."/>
            <person name="Kruys A."/>
            <person name="Hutchinson M.I."/>
            <person name="Powell A.J."/>
            <person name="Barry K."/>
            <person name="Miller A.N."/>
            <person name="Grigoriev I.V."/>
            <person name="Debuchy R."/>
            <person name="Gladieux P."/>
            <person name="Thoren M.H."/>
            <person name="Johannesson H."/>
        </authorList>
    </citation>
    <scope>NUCLEOTIDE SEQUENCE</scope>
    <source>
        <strain evidence="3">PSN4</strain>
    </source>
</reference>
<protein>
    <submittedName>
        <fullName evidence="3">Uncharacterized protein</fullName>
    </submittedName>
</protein>
<keyword evidence="4" id="KW-1185">Reference proteome</keyword>
<dbReference type="EMBL" id="MU839832">
    <property type="protein sequence ID" value="KAK1756486.1"/>
    <property type="molecule type" value="Genomic_DNA"/>
</dbReference>
<name>A0AAJ0BIJ3_9PEZI</name>
<keyword evidence="2" id="KW-1133">Transmembrane helix</keyword>
<feature type="transmembrane region" description="Helical" evidence="2">
    <location>
        <begin position="339"/>
        <end position="359"/>
    </location>
</feature>
<accession>A0AAJ0BIJ3</accession>
<comment type="caution">
    <text evidence="3">The sequence shown here is derived from an EMBL/GenBank/DDBJ whole genome shotgun (WGS) entry which is preliminary data.</text>
</comment>